<gene>
    <name evidence="1" type="ORF">BSQ33_19900</name>
</gene>
<dbReference type="EMBL" id="CP018836">
    <property type="protein sequence ID" value="ASA57972.1"/>
    <property type="molecule type" value="Genomic_DNA"/>
</dbReference>
<dbReference type="RefSeq" id="WP_088135064.1">
    <property type="nucleotide sequence ID" value="NZ_CP018836.1"/>
</dbReference>
<dbReference type="KEGG" id="vga:BSQ33_19900"/>
<organism evidence="1 2">
    <name type="scientific">Vibrio gazogenes</name>
    <dbReference type="NCBI Taxonomy" id="687"/>
    <lineage>
        <taxon>Bacteria</taxon>
        <taxon>Pseudomonadati</taxon>
        <taxon>Pseudomonadota</taxon>
        <taxon>Gammaproteobacteria</taxon>
        <taxon>Vibrionales</taxon>
        <taxon>Vibrionaceae</taxon>
        <taxon>Vibrio</taxon>
    </lineage>
</organism>
<proteinExistence type="predicted"/>
<evidence type="ECO:0000313" key="1">
    <source>
        <dbReference type="EMBL" id="ASA57972.1"/>
    </source>
</evidence>
<dbReference type="OrthoDB" id="5891724at2"/>
<evidence type="ECO:0000313" key="2">
    <source>
        <dbReference type="Proteomes" id="UP000196708"/>
    </source>
</evidence>
<sequence>MDEWLGFSGQDARKSGFWTTCTQAQQKRFSGYSCILARVTGAQNTDASKIEEHNCASNFGAEGWGDEHCGAVVWCAMSLLISAASDARAPGTFGVPKVPKRTV</sequence>
<dbReference type="Proteomes" id="UP000196708">
    <property type="component" value="Chromosome 2"/>
</dbReference>
<protein>
    <submittedName>
        <fullName evidence="1">Uncharacterized protein</fullName>
    </submittedName>
</protein>
<reference evidence="1 2" key="1">
    <citation type="submission" date="2016-12" db="EMBL/GenBank/DDBJ databases">
        <authorList>
            <person name="Song W.-J."/>
            <person name="Kurnit D.M."/>
        </authorList>
    </citation>
    <scope>NUCLEOTIDE SEQUENCE [LARGE SCALE GENOMIC DNA]</scope>
    <source>
        <strain evidence="1 2">ATCC 43942</strain>
    </source>
</reference>
<dbReference type="AlphaFoldDB" id="A0A1Z2SLC2"/>
<name>A0A1Z2SLC2_VIBGA</name>
<accession>A0A1Z2SLC2</accession>